<dbReference type="InterPro" id="IPR000408">
    <property type="entry name" value="Reg_chr_condens"/>
</dbReference>
<dbReference type="Proteomes" id="UP000887578">
    <property type="component" value="Unplaced"/>
</dbReference>
<accession>A0A914R4Z6</accession>
<name>A0A914R4Z6_9BILA</name>
<dbReference type="AlphaFoldDB" id="A0A914R4Z6"/>
<sequence length="146" mass="15943">MGRKASEKTKCDYCPRSYVDVPGHVRRQHLNKIQNAATVGGKNSRRSRTPTTPIAEAGSIRNISAVGNGTSATTAKEHKLAYKDFENALPGDRVLTCGYGEQLGHPKRLTTKKPLAIETLPADTKILQVVAGDFHTAILTDKRQVY</sequence>
<evidence type="ECO:0000313" key="3">
    <source>
        <dbReference type="WBParaSite" id="PDA_v2.g9708.t1"/>
    </source>
</evidence>
<feature type="repeat" description="RCC1" evidence="1">
    <location>
        <begin position="92"/>
        <end position="142"/>
    </location>
</feature>
<dbReference type="InterPro" id="IPR009091">
    <property type="entry name" value="RCC1/BLIP-II"/>
</dbReference>
<protein>
    <submittedName>
        <fullName evidence="3">Uncharacterized protein</fullName>
    </submittedName>
</protein>
<dbReference type="PROSITE" id="PS50012">
    <property type="entry name" value="RCC1_3"/>
    <property type="match status" value="1"/>
</dbReference>
<dbReference type="Pfam" id="PF00415">
    <property type="entry name" value="RCC1"/>
    <property type="match status" value="1"/>
</dbReference>
<proteinExistence type="predicted"/>
<reference evidence="3" key="1">
    <citation type="submission" date="2022-11" db="UniProtKB">
        <authorList>
            <consortium name="WormBaseParasite"/>
        </authorList>
    </citation>
    <scope>IDENTIFICATION</scope>
</reference>
<keyword evidence="2" id="KW-1185">Reference proteome</keyword>
<evidence type="ECO:0000256" key="1">
    <source>
        <dbReference type="PROSITE-ProRule" id="PRU00235"/>
    </source>
</evidence>
<dbReference type="SUPFAM" id="SSF50985">
    <property type="entry name" value="RCC1/BLIP-II"/>
    <property type="match status" value="1"/>
</dbReference>
<dbReference type="WBParaSite" id="PDA_v2.g9708.t1">
    <property type="protein sequence ID" value="PDA_v2.g9708.t1"/>
    <property type="gene ID" value="PDA_v2.g9708"/>
</dbReference>
<dbReference type="Gene3D" id="2.130.10.30">
    <property type="entry name" value="Regulator of chromosome condensation 1/beta-lactamase-inhibitor protein II"/>
    <property type="match status" value="1"/>
</dbReference>
<organism evidence="2 3">
    <name type="scientific">Panagrolaimus davidi</name>
    <dbReference type="NCBI Taxonomy" id="227884"/>
    <lineage>
        <taxon>Eukaryota</taxon>
        <taxon>Metazoa</taxon>
        <taxon>Ecdysozoa</taxon>
        <taxon>Nematoda</taxon>
        <taxon>Chromadorea</taxon>
        <taxon>Rhabditida</taxon>
        <taxon>Tylenchina</taxon>
        <taxon>Panagrolaimomorpha</taxon>
        <taxon>Panagrolaimoidea</taxon>
        <taxon>Panagrolaimidae</taxon>
        <taxon>Panagrolaimus</taxon>
    </lineage>
</organism>
<evidence type="ECO:0000313" key="2">
    <source>
        <dbReference type="Proteomes" id="UP000887578"/>
    </source>
</evidence>